<dbReference type="Proteomes" id="UP001596302">
    <property type="component" value="Unassembled WGS sequence"/>
</dbReference>
<dbReference type="InterPro" id="IPR027417">
    <property type="entry name" value="P-loop_NTPase"/>
</dbReference>
<dbReference type="EMBL" id="JBHSQW010000033">
    <property type="protein sequence ID" value="MFC5995607.1"/>
    <property type="molecule type" value="Genomic_DNA"/>
</dbReference>
<dbReference type="SUPFAM" id="SSF52540">
    <property type="entry name" value="P-loop containing nucleoside triphosphate hydrolases"/>
    <property type="match status" value="1"/>
</dbReference>
<comment type="caution">
    <text evidence="1">The sequence shown here is derived from an EMBL/GenBank/DDBJ whole genome shotgun (WGS) entry which is preliminary data.</text>
</comment>
<sequence>MDGRRIAELAAAVRGGRRADRRLVTVDGFSGAGKTELATHLGVALDAPVLTLEELYPGWDGLADAVPLAVEWIAEPLAAGRPARWRVWDWERGVRGAWHELAAVPLVVLEGCGAGARALRPFTRVAIWVDAPPEQRERRLRARADWPGYAPFRTRWAAQEEAFHARERTRERADVIVDNSEIVNNSD</sequence>
<proteinExistence type="predicted"/>
<dbReference type="RefSeq" id="WP_379585748.1">
    <property type="nucleotide sequence ID" value="NZ_JBHSQW010000033.1"/>
</dbReference>
<evidence type="ECO:0000313" key="1">
    <source>
        <dbReference type="EMBL" id="MFC5995607.1"/>
    </source>
</evidence>
<accession>A0ABW1J4S1</accession>
<name>A0ABW1J4S1_9PSEU</name>
<evidence type="ECO:0008006" key="3">
    <source>
        <dbReference type="Google" id="ProtNLM"/>
    </source>
</evidence>
<evidence type="ECO:0000313" key="2">
    <source>
        <dbReference type="Proteomes" id="UP001596302"/>
    </source>
</evidence>
<keyword evidence="2" id="KW-1185">Reference proteome</keyword>
<protein>
    <recommendedName>
        <fullName evidence="3">Uridine kinase</fullName>
    </recommendedName>
</protein>
<gene>
    <name evidence="1" type="ORF">ACFQE5_15435</name>
</gene>
<dbReference type="Gene3D" id="3.40.50.300">
    <property type="entry name" value="P-loop containing nucleotide triphosphate hydrolases"/>
    <property type="match status" value="1"/>
</dbReference>
<organism evidence="1 2">
    <name type="scientific">Pseudonocardia hispaniensis</name>
    <dbReference type="NCBI Taxonomy" id="904933"/>
    <lineage>
        <taxon>Bacteria</taxon>
        <taxon>Bacillati</taxon>
        <taxon>Actinomycetota</taxon>
        <taxon>Actinomycetes</taxon>
        <taxon>Pseudonocardiales</taxon>
        <taxon>Pseudonocardiaceae</taxon>
        <taxon>Pseudonocardia</taxon>
    </lineage>
</organism>
<reference evidence="2" key="1">
    <citation type="journal article" date="2019" name="Int. J. Syst. Evol. Microbiol.">
        <title>The Global Catalogue of Microorganisms (GCM) 10K type strain sequencing project: providing services to taxonomists for standard genome sequencing and annotation.</title>
        <authorList>
            <consortium name="The Broad Institute Genomics Platform"/>
            <consortium name="The Broad Institute Genome Sequencing Center for Infectious Disease"/>
            <person name="Wu L."/>
            <person name="Ma J."/>
        </authorList>
    </citation>
    <scope>NUCLEOTIDE SEQUENCE [LARGE SCALE GENOMIC DNA]</scope>
    <source>
        <strain evidence="2">CCM 8391</strain>
    </source>
</reference>